<name>A0A0B2A3B8_9MICO</name>
<evidence type="ECO:0000256" key="5">
    <source>
        <dbReference type="ARBA" id="ARBA00022989"/>
    </source>
</evidence>
<comment type="subcellular location">
    <subcellularLocation>
        <location evidence="1">Cell membrane</location>
        <topology evidence="1">Multi-pass membrane protein</topology>
    </subcellularLocation>
</comment>
<keyword evidence="5 7" id="KW-1133">Transmembrane helix</keyword>
<sequence length="415" mass="42270">MTHAEAVPFTASTPVIAARRPLRLPRTAGFVAMSATLLAFFVAAGAPTPLLPLYEHEWGFPPSMLTVAFGVYAFALIAALLVFGSLSDHIGRRPVLIGSLVVELVSMVVFLFSPAIGWLIVGRVLQGLATGVASSTFGAAIVELAPEKRKKLGAVMSSFATTAGLGVGALVSGVIAFAIPTAAATTVWLALVVVMVAGTVAAVLTPETSTRRAGAAASLIPRVSVPPRVRRLFAATAPTVVAVFLETALFLGLLPMILASVFHVQAPVLGGAINFVMFATATVTAGATGAIHPRRLKVLGNVALVVGAVLVLGGLATAQLVFLWMSALVSGFGMGAGFTGSNRGLVPEVEPHQRAGLFSAIFVVAYVTFGASAIIAGFIATAVGVTAMAVGYGILLAVAALVGLTLTAASRPRTH</sequence>
<dbReference type="STRING" id="1348253.LK09_17215"/>
<feature type="transmembrane region" description="Helical" evidence="7">
    <location>
        <begin position="28"/>
        <end position="51"/>
    </location>
</feature>
<evidence type="ECO:0000256" key="1">
    <source>
        <dbReference type="ARBA" id="ARBA00004651"/>
    </source>
</evidence>
<evidence type="ECO:0000313" key="9">
    <source>
        <dbReference type="EMBL" id="KHK96073.1"/>
    </source>
</evidence>
<keyword evidence="4 7" id="KW-0812">Transmembrane</keyword>
<dbReference type="PANTHER" id="PTHR23517:SF13">
    <property type="entry name" value="MAJOR FACILITATOR SUPERFAMILY MFS_1"/>
    <property type="match status" value="1"/>
</dbReference>
<dbReference type="AlphaFoldDB" id="A0A0B2A3B8"/>
<keyword evidence="3" id="KW-1003">Cell membrane</keyword>
<feature type="transmembrane region" description="Helical" evidence="7">
    <location>
        <begin position="268"/>
        <end position="291"/>
    </location>
</feature>
<dbReference type="InterPro" id="IPR050171">
    <property type="entry name" value="MFS_Transporters"/>
</dbReference>
<dbReference type="Proteomes" id="UP000031030">
    <property type="component" value="Unassembled WGS sequence"/>
</dbReference>
<dbReference type="InterPro" id="IPR011701">
    <property type="entry name" value="MFS"/>
</dbReference>
<feature type="transmembrane region" description="Helical" evidence="7">
    <location>
        <begin position="185"/>
        <end position="204"/>
    </location>
</feature>
<organism evidence="9 10">
    <name type="scientific">Microbacterium mangrovi</name>
    <dbReference type="NCBI Taxonomy" id="1348253"/>
    <lineage>
        <taxon>Bacteria</taxon>
        <taxon>Bacillati</taxon>
        <taxon>Actinomycetota</taxon>
        <taxon>Actinomycetes</taxon>
        <taxon>Micrococcales</taxon>
        <taxon>Microbacteriaceae</taxon>
        <taxon>Microbacterium</taxon>
    </lineage>
</organism>
<dbReference type="EMBL" id="JTDK01000017">
    <property type="protein sequence ID" value="KHK96073.1"/>
    <property type="molecule type" value="Genomic_DNA"/>
</dbReference>
<dbReference type="PANTHER" id="PTHR23517">
    <property type="entry name" value="RESISTANCE PROTEIN MDTM, PUTATIVE-RELATED-RELATED"/>
    <property type="match status" value="1"/>
</dbReference>
<feature type="transmembrane region" description="Helical" evidence="7">
    <location>
        <begin position="152"/>
        <end position="179"/>
    </location>
</feature>
<dbReference type="OrthoDB" id="3177957at2"/>
<keyword evidence="10" id="KW-1185">Reference proteome</keyword>
<evidence type="ECO:0000256" key="6">
    <source>
        <dbReference type="ARBA" id="ARBA00023136"/>
    </source>
</evidence>
<gene>
    <name evidence="9" type="ORF">LK09_17215</name>
</gene>
<comment type="caution">
    <text evidence="9">The sequence shown here is derived from an EMBL/GenBank/DDBJ whole genome shotgun (WGS) entry which is preliminary data.</text>
</comment>
<dbReference type="PROSITE" id="PS50850">
    <property type="entry name" value="MFS"/>
    <property type="match status" value="1"/>
</dbReference>
<feature type="transmembrane region" description="Helical" evidence="7">
    <location>
        <begin position="389"/>
        <end position="409"/>
    </location>
</feature>
<protein>
    <recommendedName>
        <fullName evidence="8">Major facilitator superfamily (MFS) profile domain-containing protein</fullName>
    </recommendedName>
</protein>
<dbReference type="InterPro" id="IPR036259">
    <property type="entry name" value="MFS_trans_sf"/>
</dbReference>
<evidence type="ECO:0000259" key="8">
    <source>
        <dbReference type="PROSITE" id="PS50850"/>
    </source>
</evidence>
<reference evidence="9 10" key="1">
    <citation type="submission" date="2014-11" db="EMBL/GenBank/DDBJ databases">
        <title>Genome sequence of Microbacterium mangrovi MUSC 115(T).</title>
        <authorList>
            <person name="Lee L.-H."/>
        </authorList>
    </citation>
    <scope>NUCLEOTIDE SEQUENCE [LARGE SCALE GENOMIC DNA]</scope>
    <source>
        <strain evidence="9 10">MUSC 115</strain>
    </source>
</reference>
<feature type="transmembrane region" description="Helical" evidence="7">
    <location>
        <begin position="298"/>
        <end position="316"/>
    </location>
</feature>
<evidence type="ECO:0000256" key="7">
    <source>
        <dbReference type="SAM" id="Phobius"/>
    </source>
</evidence>
<feature type="transmembrane region" description="Helical" evidence="7">
    <location>
        <begin position="95"/>
        <end position="121"/>
    </location>
</feature>
<feature type="transmembrane region" description="Helical" evidence="7">
    <location>
        <begin position="232"/>
        <end position="262"/>
    </location>
</feature>
<feature type="transmembrane region" description="Helical" evidence="7">
    <location>
        <begin position="127"/>
        <end position="145"/>
    </location>
</feature>
<feature type="transmembrane region" description="Helical" evidence="7">
    <location>
        <begin position="63"/>
        <end position="83"/>
    </location>
</feature>
<keyword evidence="6 7" id="KW-0472">Membrane</keyword>
<feature type="domain" description="Major facilitator superfamily (MFS) profile" evidence="8">
    <location>
        <begin position="28"/>
        <end position="415"/>
    </location>
</feature>
<dbReference type="Gene3D" id="1.20.1250.20">
    <property type="entry name" value="MFS general substrate transporter like domains"/>
    <property type="match status" value="1"/>
</dbReference>
<dbReference type="SUPFAM" id="SSF103473">
    <property type="entry name" value="MFS general substrate transporter"/>
    <property type="match status" value="1"/>
</dbReference>
<proteinExistence type="predicted"/>
<evidence type="ECO:0000313" key="10">
    <source>
        <dbReference type="Proteomes" id="UP000031030"/>
    </source>
</evidence>
<feature type="transmembrane region" description="Helical" evidence="7">
    <location>
        <begin position="357"/>
        <end position="383"/>
    </location>
</feature>
<dbReference type="GO" id="GO:0005886">
    <property type="term" value="C:plasma membrane"/>
    <property type="evidence" value="ECO:0007669"/>
    <property type="project" value="UniProtKB-SubCell"/>
</dbReference>
<evidence type="ECO:0000256" key="2">
    <source>
        <dbReference type="ARBA" id="ARBA00022448"/>
    </source>
</evidence>
<feature type="transmembrane region" description="Helical" evidence="7">
    <location>
        <begin position="322"/>
        <end position="345"/>
    </location>
</feature>
<dbReference type="InterPro" id="IPR020846">
    <property type="entry name" value="MFS_dom"/>
</dbReference>
<keyword evidence="2" id="KW-0813">Transport</keyword>
<dbReference type="GO" id="GO:0022857">
    <property type="term" value="F:transmembrane transporter activity"/>
    <property type="evidence" value="ECO:0007669"/>
    <property type="project" value="InterPro"/>
</dbReference>
<evidence type="ECO:0000256" key="4">
    <source>
        <dbReference type="ARBA" id="ARBA00022692"/>
    </source>
</evidence>
<evidence type="ECO:0000256" key="3">
    <source>
        <dbReference type="ARBA" id="ARBA00022475"/>
    </source>
</evidence>
<dbReference type="RefSeq" id="WP_039402295.1">
    <property type="nucleotide sequence ID" value="NZ_JTDK01000017.1"/>
</dbReference>
<accession>A0A0B2A3B8</accession>
<dbReference type="Pfam" id="PF07690">
    <property type="entry name" value="MFS_1"/>
    <property type="match status" value="1"/>
</dbReference>